<proteinExistence type="predicted"/>
<comment type="caution">
    <text evidence="2">The sequence shown here is derived from an EMBL/GenBank/DDBJ whole genome shotgun (WGS) entry which is preliminary data.</text>
</comment>
<dbReference type="PATRIC" id="fig|1454004.3.peg.916"/>
<evidence type="ECO:0000256" key="1">
    <source>
        <dbReference type="SAM" id="MobiDB-lite"/>
    </source>
</evidence>
<dbReference type="InterPro" id="IPR013381">
    <property type="entry name" value="CRISPR-assoc_prot_Cse1"/>
</dbReference>
<keyword evidence="3" id="KW-1185">Reference proteome</keyword>
<dbReference type="Proteomes" id="UP000022141">
    <property type="component" value="Unassembled WGS sequence"/>
</dbReference>
<name>A0A011P5X8_ACCRE</name>
<dbReference type="AlphaFoldDB" id="A0A011P5X8"/>
<gene>
    <name evidence="2" type="primary">casA</name>
    <name evidence="2" type="ORF">AW11_00886</name>
</gene>
<sequence length="541" mass="59992">MNLLHEPWMPVRRRDGSRAWIAPNQLSDPDILAFDADRPDFNGALAQFSVGLLQTSTPVDSGVAWDERFENPPSAVVLSEWFAPFAEAFELDAKGARFMQDFSLTADEGSFNEIGALLIDAPGENALKNNSDHFVKRGRVSGMCAHCAASAVLTLQINAPAGGVGNRTGLRGGGPLTTLLLSMPLDGQPRSLWDDLWLNVRDQRGFLALCGDAGKSALHFRFPWMSDIAAIQRAGGETAPVQVHPHHVFWAMPRRIRLDFETVASGDCDVCGRSSERLVQRYVSKNYGFNYKGPWNHPLSPYYEATQGWLPMHPQPGGFAFRHWLGWALGQVADKKKQRCASVVQHALADRRGQLRLWAFGYDMDNMKARCWYEATLPLYGLADCDADAQGWVGSQVDIWIAGADLAASYLRSAVKDAWFSSEARGNFSAIDATFWSSTEAAFYDQLRDLIDLARQNLEGDMLAVRESWHRVLIITVDKLFDTIFVGAGQVERQRPQRVAKAFRQLKKNMRGPKVRQALSLPALATEKPTSRNPAAEAAAI</sequence>
<dbReference type="EMBL" id="JEMY01000007">
    <property type="protein sequence ID" value="EXI90373.1"/>
    <property type="molecule type" value="Genomic_DNA"/>
</dbReference>
<dbReference type="Pfam" id="PF09481">
    <property type="entry name" value="CRISPR_Cse1"/>
    <property type="match status" value="1"/>
</dbReference>
<reference evidence="2" key="1">
    <citation type="submission" date="2014-02" db="EMBL/GenBank/DDBJ databases">
        <title>Expanding our view of genomic diversity in Candidatus Accumulibacter clades.</title>
        <authorList>
            <person name="Skennerton C.T."/>
            <person name="Barr J.J."/>
            <person name="Slater F.R."/>
            <person name="Bond P.L."/>
            <person name="Tyson G.W."/>
        </authorList>
    </citation>
    <scope>NUCLEOTIDE SEQUENCE [LARGE SCALE GENOMIC DNA]</scope>
</reference>
<feature type="region of interest" description="Disordered" evidence="1">
    <location>
        <begin position="519"/>
        <end position="541"/>
    </location>
</feature>
<dbReference type="NCBIfam" id="TIGR02547">
    <property type="entry name" value="casA_cse1"/>
    <property type="match status" value="1"/>
</dbReference>
<dbReference type="eggNOG" id="ENOG502Z880">
    <property type="taxonomic scope" value="Bacteria"/>
</dbReference>
<evidence type="ECO:0000313" key="2">
    <source>
        <dbReference type="EMBL" id="EXI90373.1"/>
    </source>
</evidence>
<dbReference type="STRING" id="1454004.AW11_00886"/>
<dbReference type="CDD" id="cd09729">
    <property type="entry name" value="Cse1_I-E"/>
    <property type="match status" value="1"/>
</dbReference>
<evidence type="ECO:0000313" key="3">
    <source>
        <dbReference type="Proteomes" id="UP000022141"/>
    </source>
</evidence>
<accession>A0A011P5X8</accession>
<organism evidence="2 3">
    <name type="scientific">Accumulibacter regalis</name>
    <dbReference type="NCBI Taxonomy" id="522306"/>
    <lineage>
        <taxon>Bacteria</taxon>
        <taxon>Pseudomonadati</taxon>
        <taxon>Pseudomonadota</taxon>
        <taxon>Betaproteobacteria</taxon>
        <taxon>Candidatus Accumulibacter</taxon>
    </lineage>
</organism>
<protein>
    <submittedName>
        <fullName evidence="2">CRISPR-associated protein CasA/Cse1</fullName>
    </submittedName>
</protein>